<reference evidence="1" key="1">
    <citation type="journal article" date="2022" name="Int. J. Mol. Sci.">
        <title>Draft Genome of Tanacetum Coccineum: Genomic Comparison of Closely Related Tanacetum-Family Plants.</title>
        <authorList>
            <person name="Yamashiro T."/>
            <person name="Shiraishi A."/>
            <person name="Nakayama K."/>
            <person name="Satake H."/>
        </authorList>
    </citation>
    <scope>NUCLEOTIDE SEQUENCE</scope>
</reference>
<evidence type="ECO:0000313" key="1">
    <source>
        <dbReference type="EMBL" id="GJS82387.1"/>
    </source>
</evidence>
<comment type="caution">
    <text evidence="1">The sequence shown here is derived from an EMBL/GenBank/DDBJ whole genome shotgun (WGS) entry which is preliminary data.</text>
</comment>
<evidence type="ECO:0000313" key="2">
    <source>
        <dbReference type="Proteomes" id="UP001151760"/>
    </source>
</evidence>
<keyword evidence="2" id="KW-1185">Reference proteome</keyword>
<dbReference type="Proteomes" id="UP001151760">
    <property type="component" value="Unassembled WGS sequence"/>
</dbReference>
<protein>
    <submittedName>
        <fullName evidence="1">Uncharacterized protein</fullName>
    </submittedName>
</protein>
<proteinExistence type="predicted"/>
<gene>
    <name evidence="1" type="ORF">Tco_0748928</name>
</gene>
<sequence length="87" mass="10047">MSPIRSMESYRIFHTSSSDCTILLGLHQQHLVLGIIRILWTLLLTLFVRPHCLQHHFPKQNTSDSDSDSVAPLNILKRQQDHLEMAD</sequence>
<accession>A0ABQ4YZQ0</accession>
<reference evidence="1" key="2">
    <citation type="submission" date="2022-01" db="EMBL/GenBank/DDBJ databases">
        <authorList>
            <person name="Yamashiro T."/>
            <person name="Shiraishi A."/>
            <person name="Satake H."/>
            <person name="Nakayama K."/>
        </authorList>
    </citation>
    <scope>NUCLEOTIDE SEQUENCE</scope>
</reference>
<dbReference type="EMBL" id="BQNB010010821">
    <property type="protein sequence ID" value="GJS82387.1"/>
    <property type="molecule type" value="Genomic_DNA"/>
</dbReference>
<name>A0ABQ4YZQ0_9ASTR</name>
<organism evidence="1 2">
    <name type="scientific">Tanacetum coccineum</name>
    <dbReference type="NCBI Taxonomy" id="301880"/>
    <lineage>
        <taxon>Eukaryota</taxon>
        <taxon>Viridiplantae</taxon>
        <taxon>Streptophyta</taxon>
        <taxon>Embryophyta</taxon>
        <taxon>Tracheophyta</taxon>
        <taxon>Spermatophyta</taxon>
        <taxon>Magnoliopsida</taxon>
        <taxon>eudicotyledons</taxon>
        <taxon>Gunneridae</taxon>
        <taxon>Pentapetalae</taxon>
        <taxon>asterids</taxon>
        <taxon>campanulids</taxon>
        <taxon>Asterales</taxon>
        <taxon>Asteraceae</taxon>
        <taxon>Asteroideae</taxon>
        <taxon>Anthemideae</taxon>
        <taxon>Anthemidinae</taxon>
        <taxon>Tanacetum</taxon>
    </lineage>
</organism>